<evidence type="ECO:0000313" key="3">
    <source>
        <dbReference type="Proteomes" id="UP000010388"/>
    </source>
</evidence>
<protein>
    <submittedName>
        <fullName evidence="2">PilZ domain-containing protein</fullName>
    </submittedName>
</protein>
<evidence type="ECO:0000259" key="1">
    <source>
        <dbReference type="Pfam" id="PF07238"/>
    </source>
</evidence>
<reference evidence="3" key="1">
    <citation type="journal article" date="2013" name="Proc. Natl. Acad. Sci. U.S.A.">
        <title>Improving the coverage of the cyanobacterial phylum using diversity-driven genome sequencing.</title>
        <authorList>
            <person name="Shih P.M."/>
            <person name="Wu D."/>
            <person name="Latifi A."/>
            <person name="Axen S.D."/>
            <person name="Fewer D.P."/>
            <person name="Talla E."/>
            <person name="Calteau A."/>
            <person name="Cai F."/>
            <person name="Tandeau de Marsac N."/>
            <person name="Rippka R."/>
            <person name="Herdman M."/>
            <person name="Sivonen K."/>
            <person name="Coursin T."/>
            <person name="Laurent T."/>
            <person name="Goodwin L."/>
            <person name="Nolan M."/>
            <person name="Davenport K.W."/>
            <person name="Han C.S."/>
            <person name="Rubin E.M."/>
            <person name="Eisen J.A."/>
            <person name="Woyke T."/>
            <person name="Gugger M."/>
            <person name="Kerfeld C.A."/>
        </authorList>
    </citation>
    <scope>NUCLEOTIDE SEQUENCE [LARGE SCALE GENOMIC DNA]</scope>
    <source>
        <strain evidence="3">ATCC 27147 / PCC 6307</strain>
    </source>
</reference>
<dbReference type="AlphaFoldDB" id="K9P783"/>
<dbReference type="GO" id="GO:0035438">
    <property type="term" value="F:cyclic-di-GMP binding"/>
    <property type="evidence" value="ECO:0007669"/>
    <property type="project" value="InterPro"/>
</dbReference>
<dbReference type="SUPFAM" id="SSF141371">
    <property type="entry name" value="PilZ domain-like"/>
    <property type="match status" value="1"/>
</dbReference>
<dbReference type="KEGG" id="cgc:Cyagr_1424"/>
<dbReference type="STRING" id="292564.Cyagr_1424"/>
<dbReference type="Proteomes" id="UP000010388">
    <property type="component" value="Chromosome"/>
</dbReference>
<dbReference type="HOGENOM" id="CLU_2355053_0_0_3"/>
<sequence>MRLASGRTVYVTVTDLSRTGACVVRRGVLDVDVSEEVWLDVSDFEEKQSVTLPARVQWVSSKGYGIHLGLLFRDGPLLPGTLLDQYLDQTLQTPRG</sequence>
<name>K9P783_CYAGP</name>
<accession>K9P783</accession>
<feature type="domain" description="PilZ" evidence="1">
    <location>
        <begin position="5"/>
        <end position="87"/>
    </location>
</feature>
<dbReference type="Gene3D" id="2.40.10.220">
    <property type="entry name" value="predicted glycosyltransferase like domains"/>
    <property type="match status" value="1"/>
</dbReference>
<dbReference type="EMBL" id="CP003495">
    <property type="protein sequence ID" value="AFY28591.1"/>
    <property type="molecule type" value="Genomic_DNA"/>
</dbReference>
<gene>
    <name evidence="2" type="ordered locus">Cyagr_1424</name>
</gene>
<organism evidence="2 3">
    <name type="scientific">Cyanobium gracile (strain ATCC 27147 / PCC 6307)</name>
    <dbReference type="NCBI Taxonomy" id="292564"/>
    <lineage>
        <taxon>Bacteria</taxon>
        <taxon>Bacillati</taxon>
        <taxon>Cyanobacteriota</taxon>
        <taxon>Cyanophyceae</taxon>
        <taxon>Synechococcales</taxon>
        <taxon>Prochlorococcaceae</taxon>
        <taxon>Cyanobium</taxon>
    </lineage>
</organism>
<dbReference type="eggNOG" id="ENOG5032HSJ">
    <property type="taxonomic scope" value="Bacteria"/>
</dbReference>
<dbReference type="InterPro" id="IPR009875">
    <property type="entry name" value="PilZ_domain"/>
</dbReference>
<evidence type="ECO:0000313" key="2">
    <source>
        <dbReference type="EMBL" id="AFY28591.1"/>
    </source>
</evidence>
<proteinExistence type="predicted"/>
<dbReference type="Pfam" id="PF07238">
    <property type="entry name" value="PilZ"/>
    <property type="match status" value="1"/>
</dbReference>